<dbReference type="Pfam" id="PF08576">
    <property type="entry name" value="DUF1764"/>
    <property type="match status" value="1"/>
</dbReference>
<comment type="caution">
    <text evidence="2">The sequence shown here is derived from an EMBL/GenBank/DDBJ whole genome shotgun (WGS) entry which is preliminary data.</text>
</comment>
<protein>
    <submittedName>
        <fullName evidence="2">Uncharacterized protein</fullName>
    </submittedName>
</protein>
<sequence>MGKAKGKAGTAAAAPLSTGMAVGAKSTTAKASLDGLFATKKTAAKVPKDAGASKLKVTGVVAGKQDKQTAKHQLDALFSGIKAKKQQKIDEDNAVRRQEDKELAEKRAYRKHLEALEAERKHVLCIHPSIDEVLHINSSCVDKQKNNDSSDPRPGTLNVLPENRMLQVSHSRHVVRYDADGLPIYSEESLRLNQGGETADCPFDCWCCF</sequence>
<dbReference type="PANTHER" id="PTHR34066:SF1">
    <property type="entry name" value="DUF1764 FAMILY PROTEIN"/>
    <property type="match status" value="1"/>
</dbReference>
<dbReference type="PANTHER" id="PTHR34066">
    <property type="entry name" value="GROWTH FACTOR 2"/>
    <property type="match status" value="1"/>
</dbReference>
<organism evidence="2 3">
    <name type="scientific">Aphanomyces astaci</name>
    <name type="common">Crayfish plague agent</name>
    <dbReference type="NCBI Taxonomy" id="112090"/>
    <lineage>
        <taxon>Eukaryota</taxon>
        <taxon>Sar</taxon>
        <taxon>Stramenopiles</taxon>
        <taxon>Oomycota</taxon>
        <taxon>Saprolegniomycetes</taxon>
        <taxon>Saprolegniales</taxon>
        <taxon>Verrucalvaceae</taxon>
        <taxon>Aphanomyces</taxon>
    </lineage>
</organism>
<evidence type="ECO:0000313" key="3">
    <source>
        <dbReference type="Proteomes" id="UP000266239"/>
    </source>
</evidence>
<accession>A0A397BDZ7</accession>
<dbReference type="InterPro" id="IPR013885">
    <property type="entry name" value="DUF1764_euk"/>
</dbReference>
<proteinExistence type="predicted"/>
<dbReference type="AlphaFoldDB" id="A0A397BDZ7"/>
<dbReference type="EMBL" id="QUTA01004960">
    <property type="protein sequence ID" value="RHY17732.1"/>
    <property type="molecule type" value="Genomic_DNA"/>
</dbReference>
<gene>
    <name evidence="2" type="ORF">DYB25_012971</name>
</gene>
<feature type="region of interest" description="Disordered" evidence="1">
    <location>
        <begin position="1"/>
        <end position="24"/>
    </location>
</feature>
<evidence type="ECO:0000313" key="2">
    <source>
        <dbReference type="EMBL" id="RHY17732.1"/>
    </source>
</evidence>
<dbReference type="VEuPathDB" id="FungiDB:H257_07134"/>
<dbReference type="Proteomes" id="UP000266239">
    <property type="component" value="Unassembled WGS sequence"/>
</dbReference>
<reference evidence="2 3" key="1">
    <citation type="submission" date="2018-08" db="EMBL/GenBank/DDBJ databases">
        <title>Aphanomyces genome sequencing and annotation.</title>
        <authorList>
            <person name="Minardi D."/>
            <person name="Oidtmann B."/>
            <person name="Van Der Giezen M."/>
            <person name="Studholme D.J."/>
        </authorList>
    </citation>
    <scope>NUCLEOTIDE SEQUENCE [LARGE SCALE GENOMIC DNA]</scope>
    <source>
        <strain evidence="2 3">Yx</strain>
    </source>
</reference>
<evidence type="ECO:0000256" key="1">
    <source>
        <dbReference type="SAM" id="MobiDB-lite"/>
    </source>
</evidence>
<name>A0A397BDZ7_APHAT</name>